<comment type="caution">
    <text evidence="1">The sequence shown here is derived from an EMBL/GenBank/DDBJ whole genome shotgun (WGS) entry which is preliminary data.</text>
</comment>
<evidence type="ECO:0008006" key="3">
    <source>
        <dbReference type="Google" id="ProtNLM"/>
    </source>
</evidence>
<reference evidence="1" key="1">
    <citation type="submission" date="2023-07" db="EMBL/GenBank/DDBJ databases">
        <title>Sequencing the genomes of 1000 actinobacteria strains.</title>
        <authorList>
            <person name="Klenk H.-P."/>
        </authorList>
    </citation>
    <scope>NUCLEOTIDE SEQUENCE</scope>
    <source>
        <strain evidence="1">DSM 44707</strain>
    </source>
</reference>
<sequence>MVRRILPVLLVLGLAGCAGESARADAAADVATRFLSAAADDPGAACALLAPATAESLDGPCEQALADEDLPAPGAVEAARVYVDQAQVVLDTDTVFLAEFTGGWRVVAAGCTPVPDRPYDCVLEGS</sequence>
<dbReference type="PROSITE" id="PS51257">
    <property type="entry name" value="PROKAR_LIPOPROTEIN"/>
    <property type="match status" value="1"/>
</dbReference>
<dbReference type="AlphaFoldDB" id="A0AAE4CAA0"/>
<proteinExistence type="predicted"/>
<organism evidence="1 2">
    <name type="scientific">Catenuloplanes atrovinosus</name>
    <dbReference type="NCBI Taxonomy" id="137266"/>
    <lineage>
        <taxon>Bacteria</taxon>
        <taxon>Bacillati</taxon>
        <taxon>Actinomycetota</taxon>
        <taxon>Actinomycetes</taxon>
        <taxon>Micromonosporales</taxon>
        <taxon>Micromonosporaceae</taxon>
        <taxon>Catenuloplanes</taxon>
    </lineage>
</organism>
<dbReference type="Proteomes" id="UP001183643">
    <property type="component" value="Unassembled WGS sequence"/>
</dbReference>
<evidence type="ECO:0000313" key="1">
    <source>
        <dbReference type="EMBL" id="MDR7276838.1"/>
    </source>
</evidence>
<protein>
    <recommendedName>
        <fullName evidence="3">Lipoprotein</fullName>
    </recommendedName>
</protein>
<gene>
    <name evidence="1" type="ORF">J2S41_003616</name>
</gene>
<evidence type="ECO:0000313" key="2">
    <source>
        <dbReference type="Proteomes" id="UP001183643"/>
    </source>
</evidence>
<dbReference type="EMBL" id="JAVDYB010000001">
    <property type="protein sequence ID" value="MDR7276838.1"/>
    <property type="molecule type" value="Genomic_DNA"/>
</dbReference>
<name>A0AAE4CAA0_9ACTN</name>
<keyword evidence="2" id="KW-1185">Reference proteome</keyword>
<dbReference type="RefSeq" id="WP_310369051.1">
    <property type="nucleotide sequence ID" value="NZ_JAVDYB010000001.1"/>
</dbReference>
<accession>A0AAE4CAA0</accession>